<gene>
    <name evidence="3" type="ORF">AXF17_07880</name>
</gene>
<dbReference type="EMBL" id="CP016199">
    <property type="protein sequence ID" value="ASS38321.1"/>
    <property type="molecule type" value="Genomic_DNA"/>
</dbReference>
<evidence type="ECO:0000256" key="1">
    <source>
        <dbReference type="SAM" id="MobiDB-lite"/>
    </source>
</evidence>
<dbReference type="AlphaFoldDB" id="A0A223ATP4"/>
<protein>
    <recommendedName>
        <fullName evidence="5">DUF948 domain-containing protein</fullName>
    </recommendedName>
</protein>
<keyword evidence="2" id="KW-0472">Membrane</keyword>
<reference evidence="4" key="1">
    <citation type="submission" date="2016-05" db="EMBL/GenBank/DDBJ databases">
        <authorList>
            <person name="Holder M.E."/>
            <person name="Ajami N.J."/>
            <person name="Petrosino J.F."/>
        </authorList>
    </citation>
    <scope>NUCLEOTIDE SEQUENCE [LARGE SCALE GENOMIC DNA]</scope>
    <source>
        <strain evidence="4">ATCC 700696</strain>
    </source>
</reference>
<accession>A0A223ATP4</accession>
<name>A0A223ATP4_9FIRM</name>
<dbReference type="Proteomes" id="UP000214689">
    <property type="component" value="Chromosome"/>
</dbReference>
<sequence length="132" mass="14895">MRVSLDIKQAAILLVLIALFILIVFLIRLAIKLAGTLRNVDELLADTKRMTTIAAARTEQVDEQIDNVIDMFASVSNKINENRSIIRTAGNVGTAAGALKSFSKKSKKRANRYEMDDMSYDSPNRIRKKRRR</sequence>
<feature type="region of interest" description="Disordered" evidence="1">
    <location>
        <begin position="107"/>
        <end position="132"/>
    </location>
</feature>
<feature type="transmembrane region" description="Helical" evidence="2">
    <location>
        <begin position="12"/>
        <end position="31"/>
    </location>
</feature>
<proteinExistence type="predicted"/>
<evidence type="ECO:0000313" key="4">
    <source>
        <dbReference type="Proteomes" id="UP000214689"/>
    </source>
</evidence>
<evidence type="ECO:0000256" key="2">
    <source>
        <dbReference type="SAM" id="Phobius"/>
    </source>
</evidence>
<keyword evidence="2" id="KW-0812">Transmembrane</keyword>
<organism evidence="3 4">
    <name type="scientific">Mogibacterium pumilum</name>
    <dbReference type="NCBI Taxonomy" id="86332"/>
    <lineage>
        <taxon>Bacteria</taxon>
        <taxon>Bacillati</taxon>
        <taxon>Bacillota</taxon>
        <taxon>Clostridia</taxon>
        <taxon>Peptostreptococcales</taxon>
        <taxon>Anaerovoracaceae</taxon>
        <taxon>Mogibacterium</taxon>
    </lineage>
</organism>
<evidence type="ECO:0008006" key="5">
    <source>
        <dbReference type="Google" id="ProtNLM"/>
    </source>
</evidence>
<keyword evidence="2" id="KW-1133">Transmembrane helix</keyword>
<keyword evidence="4" id="KW-1185">Reference proteome</keyword>
<evidence type="ECO:0000313" key="3">
    <source>
        <dbReference type="EMBL" id="ASS38321.1"/>
    </source>
</evidence>